<dbReference type="GO" id="GO:0016407">
    <property type="term" value="F:acetyltransferase activity"/>
    <property type="evidence" value="ECO:0007669"/>
    <property type="project" value="InterPro"/>
</dbReference>
<dbReference type="InterPro" id="IPR001447">
    <property type="entry name" value="Arylamine_N-AcTrfase"/>
</dbReference>
<dbReference type="InterPro" id="IPR038765">
    <property type="entry name" value="Papain-like_cys_pep_sf"/>
</dbReference>
<comment type="similarity">
    <text evidence="1">Belongs to the arylamine N-acetyltransferase family.</text>
</comment>
<dbReference type="EMBL" id="JACLAU010000001">
    <property type="protein sequence ID" value="MBC2650185.1"/>
    <property type="molecule type" value="Genomic_DNA"/>
</dbReference>
<keyword evidence="2" id="KW-0808">Transferase</keyword>
<sequence>MLDDYLIRIGLAHRPSPSPEGLAELQRAHRMAIGFENFDVLLGRPIALDLAAIWAKLGSARGGYCFEHNALFGAMLDELGLPNRPLLARVWLGLDGPGDLAAAPARTHTLRLVQVGTESWLADAGFGGSYVPPLPLVDGAEATTPDGARHRLVRRAAPDDPLGEWLIERMGPAGATDGRTLGSDGWAAQYSFGLAAVAPIDLELGSWWASSRPDTRFTLACRASIVLPDGFAALNGTRLSVHAAGRSEARDLTRAEDFRAVLADLFRIALSPDEVARLRLF</sequence>
<reference evidence="2 3" key="1">
    <citation type="submission" date="2020-08" db="EMBL/GenBank/DDBJ databases">
        <title>The genome sequence of Novosphingobium flavum 4Y4.</title>
        <authorList>
            <person name="Liu Y."/>
        </authorList>
    </citation>
    <scope>NUCLEOTIDE SEQUENCE [LARGE SCALE GENOMIC DNA]</scope>
    <source>
        <strain evidence="2 3">4Y4</strain>
    </source>
</reference>
<dbReference type="Gene3D" id="3.30.2140.10">
    <property type="entry name" value="Arylamine N-acetyltransferase"/>
    <property type="match status" value="1"/>
</dbReference>
<accession>A0A7X1F4E6</accession>
<dbReference type="Gene3D" id="2.40.128.150">
    <property type="entry name" value="Cysteine proteinases"/>
    <property type="match status" value="1"/>
</dbReference>
<evidence type="ECO:0000313" key="3">
    <source>
        <dbReference type="Proteomes" id="UP000520156"/>
    </source>
</evidence>
<dbReference type="Pfam" id="PF00797">
    <property type="entry name" value="Acetyltransf_2"/>
    <property type="match status" value="1"/>
</dbReference>
<dbReference type="AlphaFoldDB" id="A0A7X1F4E6"/>
<comment type="caution">
    <text evidence="2">The sequence shown here is derived from an EMBL/GenBank/DDBJ whole genome shotgun (WGS) entry which is preliminary data.</text>
</comment>
<dbReference type="PANTHER" id="PTHR11786:SF0">
    <property type="entry name" value="ARYLAMINE N-ACETYLTRANSFERASE 4-RELATED"/>
    <property type="match status" value="1"/>
</dbReference>
<dbReference type="PANTHER" id="PTHR11786">
    <property type="entry name" value="N-HYDROXYARYLAMINE O-ACETYLTRANSFERASE"/>
    <property type="match status" value="1"/>
</dbReference>
<organism evidence="2 3">
    <name type="scientific">Novosphingobium aerophilum</name>
    <dbReference type="NCBI Taxonomy" id="2839843"/>
    <lineage>
        <taxon>Bacteria</taxon>
        <taxon>Pseudomonadati</taxon>
        <taxon>Pseudomonadota</taxon>
        <taxon>Alphaproteobacteria</taxon>
        <taxon>Sphingomonadales</taxon>
        <taxon>Sphingomonadaceae</taxon>
        <taxon>Novosphingobium</taxon>
    </lineage>
</organism>
<dbReference type="Proteomes" id="UP000520156">
    <property type="component" value="Unassembled WGS sequence"/>
</dbReference>
<proteinExistence type="inferred from homology"/>
<name>A0A7X1F4E6_9SPHN</name>
<gene>
    <name evidence="2" type="ORF">H7F49_00535</name>
</gene>
<dbReference type="RefSeq" id="WP_185681606.1">
    <property type="nucleotide sequence ID" value="NZ_JACLAU010000001.1"/>
</dbReference>
<keyword evidence="3" id="KW-1185">Reference proteome</keyword>
<evidence type="ECO:0000256" key="1">
    <source>
        <dbReference type="ARBA" id="ARBA00006547"/>
    </source>
</evidence>
<evidence type="ECO:0000313" key="2">
    <source>
        <dbReference type="EMBL" id="MBC2650185.1"/>
    </source>
</evidence>
<dbReference type="SUPFAM" id="SSF54001">
    <property type="entry name" value="Cysteine proteinases"/>
    <property type="match status" value="1"/>
</dbReference>
<protein>
    <submittedName>
        <fullName evidence="2">Arylamine N-acetyltransferase</fullName>
    </submittedName>
</protein>